<proteinExistence type="predicted"/>
<feature type="region of interest" description="Disordered" evidence="1">
    <location>
        <begin position="95"/>
        <end position="126"/>
    </location>
</feature>
<gene>
    <name evidence="2" type="ORF">ABEB36_011326</name>
</gene>
<organism evidence="2 3">
    <name type="scientific">Hypothenemus hampei</name>
    <name type="common">Coffee berry borer</name>
    <dbReference type="NCBI Taxonomy" id="57062"/>
    <lineage>
        <taxon>Eukaryota</taxon>
        <taxon>Metazoa</taxon>
        <taxon>Ecdysozoa</taxon>
        <taxon>Arthropoda</taxon>
        <taxon>Hexapoda</taxon>
        <taxon>Insecta</taxon>
        <taxon>Pterygota</taxon>
        <taxon>Neoptera</taxon>
        <taxon>Endopterygota</taxon>
        <taxon>Coleoptera</taxon>
        <taxon>Polyphaga</taxon>
        <taxon>Cucujiformia</taxon>
        <taxon>Curculionidae</taxon>
        <taxon>Scolytinae</taxon>
        <taxon>Hypothenemus</taxon>
    </lineage>
</organism>
<keyword evidence="3" id="KW-1185">Reference proteome</keyword>
<name>A0ABD1EHV9_HYPHA</name>
<evidence type="ECO:0000313" key="3">
    <source>
        <dbReference type="Proteomes" id="UP001566132"/>
    </source>
</evidence>
<evidence type="ECO:0000313" key="2">
    <source>
        <dbReference type="EMBL" id="KAL1493234.1"/>
    </source>
</evidence>
<accession>A0ABD1EHV9</accession>
<reference evidence="2 3" key="1">
    <citation type="submission" date="2024-05" db="EMBL/GenBank/DDBJ databases">
        <title>Genetic variation in Jamaican populations of the coffee berry borer (Hypothenemus hampei).</title>
        <authorList>
            <person name="Errbii M."/>
            <person name="Myrie A."/>
        </authorList>
    </citation>
    <scope>NUCLEOTIDE SEQUENCE [LARGE SCALE GENOMIC DNA]</scope>
    <source>
        <strain evidence="2">JA-Hopewell-2020-01-JO</strain>
        <tissue evidence="2">Whole body</tissue>
    </source>
</reference>
<dbReference type="AlphaFoldDB" id="A0ABD1EHV9"/>
<protein>
    <submittedName>
        <fullName evidence="2">Uncharacterized protein</fullName>
    </submittedName>
</protein>
<evidence type="ECO:0000256" key="1">
    <source>
        <dbReference type="SAM" id="MobiDB-lite"/>
    </source>
</evidence>
<dbReference type="Proteomes" id="UP001566132">
    <property type="component" value="Unassembled WGS sequence"/>
</dbReference>
<comment type="caution">
    <text evidence="2">The sequence shown here is derived from an EMBL/GenBank/DDBJ whole genome shotgun (WGS) entry which is preliminary data.</text>
</comment>
<sequence length="169" mass="18336">MEEGNCTSNENKYSVYVSKTCQSIIIASGEAVTRPSWRYRSTPVLVSSLGVGERGGKGVSDDNSDGVSIKSHQTSYESKYGYKDLEYTNRSALVKSEKEAAPPHQGWLQGGKQAMRGGDEGDQPPRRVAGNGCCSIGWVRQRNDPVQGHTALHAPPNAPFTHLISSILR</sequence>
<dbReference type="EMBL" id="JBDJPC010000008">
    <property type="protein sequence ID" value="KAL1493234.1"/>
    <property type="molecule type" value="Genomic_DNA"/>
</dbReference>